<dbReference type="InterPro" id="IPR036282">
    <property type="entry name" value="Glutathione-S-Trfase_C_sf"/>
</dbReference>
<sequence>MWRICRHRSLRASHRFSDGLNNGTTQRIAVLFVARYIRIYTSLPYESDWEIFMKLYYKAGACSLASHIILEEAGLAYTLEAVDLKAKKTASGADYLAINPCGAVPALEVEPGVVITQNAAILQYIGDHSHVAAFKPAYGSLERARLQEALGFCSDLHGAFGGLFAPNLSEEARPGIIANINRRLGQLEAMLADEHSYWLGAEFTQADAYAAVILGWGVGMKLDLNAYPKALRLYERVLARPNVQKAMKEEGLI</sequence>
<accession>C0GAY1</accession>
<protein>
    <submittedName>
        <fullName evidence="3">Glutathione S-transferase</fullName>
    </submittedName>
</protein>
<organism evidence="3 4">
    <name type="scientific">Brucella ceti str. Cudo</name>
    <dbReference type="NCBI Taxonomy" id="595497"/>
    <lineage>
        <taxon>Bacteria</taxon>
        <taxon>Pseudomonadati</taxon>
        <taxon>Pseudomonadota</taxon>
        <taxon>Alphaproteobacteria</taxon>
        <taxon>Hyphomicrobiales</taxon>
        <taxon>Brucellaceae</taxon>
        <taxon>Brucella/Ochrobactrum group</taxon>
        <taxon>Brucella</taxon>
    </lineage>
</organism>
<dbReference type="SUPFAM" id="SSF47616">
    <property type="entry name" value="GST C-terminal domain-like"/>
    <property type="match status" value="1"/>
</dbReference>
<dbReference type="PROSITE" id="PS50405">
    <property type="entry name" value="GST_CTER"/>
    <property type="match status" value="1"/>
</dbReference>
<dbReference type="SUPFAM" id="SSF52833">
    <property type="entry name" value="Thioredoxin-like"/>
    <property type="match status" value="1"/>
</dbReference>
<dbReference type="SFLD" id="SFLDS00019">
    <property type="entry name" value="Glutathione_Transferase_(cytos"/>
    <property type="match status" value="1"/>
</dbReference>
<comment type="caution">
    <text evidence="3">The sequence shown here is derived from an EMBL/GenBank/DDBJ whole genome shotgun (WGS) entry which is preliminary data.</text>
</comment>
<dbReference type="Gene3D" id="1.20.1050.10">
    <property type="match status" value="1"/>
</dbReference>
<dbReference type="AlphaFoldDB" id="C0GAY1"/>
<dbReference type="PROSITE" id="PS50404">
    <property type="entry name" value="GST_NTER"/>
    <property type="match status" value="1"/>
</dbReference>
<dbReference type="Gene3D" id="3.40.30.10">
    <property type="entry name" value="Glutaredoxin"/>
    <property type="match status" value="1"/>
</dbReference>
<name>C0GAY1_9HYPH</name>
<dbReference type="SFLD" id="SFLDG00358">
    <property type="entry name" value="Main_(cytGST)"/>
    <property type="match status" value="1"/>
</dbReference>
<evidence type="ECO:0000259" key="1">
    <source>
        <dbReference type="PROSITE" id="PS50404"/>
    </source>
</evidence>
<dbReference type="PANTHER" id="PTHR44051">
    <property type="entry name" value="GLUTATHIONE S-TRANSFERASE-RELATED"/>
    <property type="match status" value="1"/>
</dbReference>
<keyword evidence="3" id="KW-0808">Transferase</keyword>
<gene>
    <name evidence="3" type="ORF">BCETI_7000463</name>
</gene>
<evidence type="ECO:0000259" key="2">
    <source>
        <dbReference type="PROSITE" id="PS50405"/>
    </source>
</evidence>
<dbReference type="Proteomes" id="UP000003678">
    <property type="component" value="Unassembled WGS sequence"/>
</dbReference>
<dbReference type="InterPro" id="IPR010987">
    <property type="entry name" value="Glutathione-S-Trfase_C-like"/>
</dbReference>
<proteinExistence type="predicted"/>
<dbReference type="Pfam" id="PF02798">
    <property type="entry name" value="GST_N"/>
    <property type="match status" value="1"/>
</dbReference>
<dbReference type="PANTHER" id="PTHR44051:SF8">
    <property type="entry name" value="GLUTATHIONE S-TRANSFERASE GSTA"/>
    <property type="match status" value="1"/>
</dbReference>
<dbReference type="InterPro" id="IPR004045">
    <property type="entry name" value="Glutathione_S-Trfase_N"/>
</dbReference>
<dbReference type="InterPro" id="IPR036249">
    <property type="entry name" value="Thioredoxin-like_sf"/>
</dbReference>
<evidence type="ECO:0000313" key="3">
    <source>
        <dbReference type="EMBL" id="EEH12999.1"/>
    </source>
</evidence>
<feature type="domain" description="GST C-terminal" evidence="2">
    <location>
        <begin position="139"/>
        <end position="253"/>
    </location>
</feature>
<dbReference type="CDD" id="cd03057">
    <property type="entry name" value="GST_N_Beta"/>
    <property type="match status" value="1"/>
</dbReference>
<dbReference type="Pfam" id="PF13410">
    <property type="entry name" value="GST_C_2"/>
    <property type="match status" value="1"/>
</dbReference>
<dbReference type="SFLD" id="SFLDG01150">
    <property type="entry name" value="Main.1:_Beta-like"/>
    <property type="match status" value="1"/>
</dbReference>
<dbReference type="CDD" id="cd03188">
    <property type="entry name" value="GST_C_Beta"/>
    <property type="match status" value="1"/>
</dbReference>
<reference evidence="3 4" key="1">
    <citation type="submission" date="2009-03" db="EMBL/GenBank/DDBJ databases">
        <authorList>
            <person name="Setubal J.C."/>
            <person name="Boyle S."/>
            <person name="Crasta O.R."/>
            <person name="Gillespie J.J."/>
            <person name="Kenyon R.W."/>
            <person name="Lu J."/>
            <person name="Mane S."/>
            <person name="Nagrani S."/>
            <person name="Shallom J.M."/>
            <person name="Shallom S."/>
            <person name="Shukla M."/>
            <person name="Snyder E.E."/>
            <person name="Sobral B.W."/>
            <person name="Wattam A.R."/>
            <person name="Will R."/>
            <person name="Williams K."/>
            <person name="Yoo H."/>
            <person name="Bruce D.H."/>
            <person name="Detter C."/>
            <person name="Munk C."/>
            <person name="Brettin T.S."/>
            <person name="Ficht T."/>
        </authorList>
    </citation>
    <scope>NUCLEOTIDE SEQUENCE [LARGE SCALE GENOMIC DNA]</scope>
    <source>
        <strain evidence="3 4">Cudo</strain>
    </source>
</reference>
<evidence type="ECO:0000313" key="4">
    <source>
        <dbReference type="Proteomes" id="UP000003678"/>
    </source>
</evidence>
<dbReference type="InterPro" id="IPR040079">
    <property type="entry name" value="Glutathione_S-Trfase"/>
</dbReference>
<feature type="domain" description="GST N-terminal" evidence="1">
    <location>
        <begin position="50"/>
        <end position="133"/>
    </location>
</feature>
<dbReference type="GO" id="GO:0016740">
    <property type="term" value="F:transferase activity"/>
    <property type="evidence" value="ECO:0007669"/>
    <property type="project" value="UniProtKB-KW"/>
</dbReference>
<dbReference type="EMBL" id="ACJD01000007">
    <property type="protein sequence ID" value="EEH12999.1"/>
    <property type="molecule type" value="Genomic_DNA"/>
</dbReference>